<sequence length="379" mass="40427">MYPAAVALCALILGLTAAEAPGAGVLSAAAAGGLFVLHRTALALGVTAVLVAGLFFIPDAMQSASYWADLLMVATAASFPRRLAPAFLQASRWSWLLAMVSGSLALCLHFILPGIAANISVVVASICASFVGAGIARHLAVVDARLLAWGDGGLVEVTRDLLLGRITSGMLHDLAQPLNVISMANANMDYIIGRLDIDDENRQQLKERVKRIASHTEGAAAILSLFRWFGRDGHDGDGQLTVRSALERAVAATKSSMRHHGVSIHLRGNALDHLVPVQHGALEMMAVASLLSAFASFVDSEGKKLRGDVLLHASMTPGHVVVTVECTDSDGKPLPSHRIDEATLWLVEQVARDAASDFRCLVRNRQPVRFIIRLGRYDI</sequence>
<gene>
    <name evidence="2" type="ORF">V474_05005</name>
</gene>
<keyword evidence="3" id="KW-1185">Reference proteome</keyword>
<keyword evidence="1" id="KW-1133">Transmembrane helix</keyword>
<dbReference type="AlphaFoldDB" id="A0A0J8A6U9"/>
<keyword evidence="1" id="KW-0812">Transmembrane</keyword>
<evidence type="ECO:0000313" key="3">
    <source>
        <dbReference type="Proteomes" id="UP000052268"/>
    </source>
</evidence>
<evidence type="ECO:0000313" key="2">
    <source>
        <dbReference type="EMBL" id="KMS51115.1"/>
    </source>
</evidence>
<feature type="transmembrane region" description="Helical" evidence="1">
    <location>
        <begin position="37"/>
        <end position="57"/>
    </location>
</feature>
<dbReference type="EMBL" id="JACU01000013">
    <property type="protein sequence ID" value="KMS51115.1"/>
    <property type="molecule type" value="Genomic_DNA"/>
</dbReference>
<feature type="transmembrane region" description="Helical" evidence="1">
    <location>
        <begin position="93"/>
        <end position="112"/>
    </location>
</feature>
<name>A0A0J8A6U9_9SPHN</name>
<proteinExistence type="predicted"/>
<dbReference type="Proteomes" id="UP000052268">
    <property type="component" value="Unassembled WGS sequence"/>
</dbReference>
<dbReference type="Gene3D" id="1.10.287.130">
    <property type="match status" value="1"/>
</dbReference>
<feature type="transmembrane region" description="Helical" evidence="1">
    <location>
        <begin position="119"/>
        <end position="136"/>
    </location>
</feature>
<accession>A0A0J8A6U9</accession>
<organism evidence="2 3">
    <name type="scientific">Novosphingobium barchaimii LL02</name>
    <dbReference type="NCBI Taxonomy" id="1114963"/>
    <lineage>
        <taxon>Bacteria</taxon>
        <taxon>Pseudomonadati</taxon>
        <taxon>Pseudomonadota</taxon>
        <taxon>Alphaproteobacteria</taxon>
        <taxon>Sphingomonadales</taxon>
        <taxon>Sphingomonadaceae</taxon>
        <taxon>Novosphingobium</taxon>
    </lineage>
</organism>
<protein>
    <submittedName>
        <fullName evidence="2">Uncharacterized protein</fullName>
    </submittedName>
</protein>
<evidence type="ECO:0000256" key="1">
    <source>
        <dbReference type="SAM" id="Phobius"/>
    </source>
</evidence>
<reference evidence="2 3" key="1">
    <citation type="journal article" date="2015" name="G3 (Bethesda)">
        <title>Insights into Ongoing Evolution of the Hexachlorocyclohexane Catabolic Pathway from Comparative Genomics of Ten Sphingomonadaceae Strains.</title>
        <authorList>
            <person name="Pearce S.L."/>
            <person name="Oakeshott J.G."/>
            <person name="Pandey G."/>
        </authorList>
    </citation>
    <scope>NUCLEOTIDE SEQUENCE [LARGE SCALE GENOMIC DNA]</scope>
    <source>
        <strain evidence="2 3">LL02</strain>
    </source>
</reference>
<dbReference type="PATRIC" id="fig|1114963.3.peg.4642"/>
<comment type="caution">
    <text evidence="2">The sequence shown here is derived from an EMBL/GenBank/DDBJ whole genome shotgun (WGS) entry which is preliminary data.</text>
</comment>
<keyword evidence="1" id="KW-0472">Membrane</keyword>
<dbReference type="RefSeq" id="WP_236711389.1">
    <property type="nucleotide sequence ID" value="NZ_KQ130459.1"/>
</dbReference>